<dbReference type="AlphaFoldDB" id="A0A9J6D258"/>
<dbReference type="PANTHER" id="PTHR19446">
    <property type="entry name" value="REVERSE TRANSCRIPTASES"/>
    <property type="match status" value="1"/>
</dbReference>
<evidence type="ECO:0008006" key="3">
    <source>
        <dbReference type="Google" id="ProtNLM"/>
    </source>
</evidence>
<dbReference type="EMBL" id="JABSTU010001365">
    <property type="protein sequence ID" value="KAH7986115.1"/>
    <property type="molecule type" value="Genomic_DNA"/>
</dbReference>
<evidence type="ECO:0000313" key="2">
    <source>
        <dbReference type="Proteomes" id="UP000821866"/>
    </source>
</evidence>
<evidence type="ECO:0000313" key="1">
    <source>
        <dbReference type="EMBL" id="KAH7986115.1"/>
    </source>
</evidence>
<name>A0A9J6D258_RHIMP</name>
<organism evidence="1 2">
    <name type="scientific">Rhipicephalus microplus</name>
    <name type="common">Cattle tick</name>
    <name type="synonym">Boophilus microplus</name>
    <dbReference type="NCBI Taxonomy" id="6941"/>
    <lineage>
        <taxon>Eukaryota</taxon>
        <taxon>Metazoa</taxon>
        <taxon>Ecdysozoa</taxon>
        <taxon>Arthropoda</taxon>
        <taxon>Chelicerata</taxon>
        <taxon>Arachnida</taxon>
        <taxon>Acari</taxon>
        <taxon>Parasitiformes</taxon>
        <taxon>Ixodida</taxon>
        <taxon>Ixodoidea</taxon>
        <taxon>Ixodidae</taxon>
        <taxon>Rhipicephalinae</taxon>
        <taxon>Rhipicephalus</taxon>
        <taxon>Boophilus</taxon>
    </lineage>
</organism>
<accession>A0A9J6D258</accession>
<proteinExistence type="predicted"/>
<keyword evidence="2" id="KW-1185">Reference proteome</keyword>
<reference evidence="1" key="1">
    <citation type="journal article" date="2020" name="Cell">
        <title>Large-Scale Comparative Analyses of Tick Genomes Elucidate Their Genetic Diversity and Vector Capacities.</title>
        <authorList>
            <consortium name="Tick Genome and Microbiome Consortium (TIGMIC)"/>
            <person name="Jia N."/>
            <person name="Wang J."/>
            <person name="Shi W."/>
            <person name="Du L."/>
            <person name="Sun Y."/>
            <person name="Zhan W."/>
            <person name="Jiang J.F."/>
            <person name="Wang Q."/>
            <person name="Zhang B."/>
            <person name="Ji P."/>
            <person name="Bell-Sakyi L."/>
            <person name="Cui X.M."/>
            <person name="Yuan T.T."/>
            <person name="Jiang B.G."/>
            <person name="Yang W.F."/>
            <person name="Lam T.T."/>
            <person name="Chang Q.C."/>
            <person name="Ding S.J."/>
            <person name="Wang X.J."/>
            <person name="Zhu J.G."/>
            <person name="Ruan X.D."/>
            <person name="Zhao L."/>
            <person name="Wei J.T."/>
            <person name="Ye R.Z."/>
            <person name="Que T.C."/>
            <person name="Du C.H."/>
            <person name="Zhou Y.H."/>
            <person name="Cheng J.X."/>
            <person name="Dai P.F."/>
            <person name="Guo W.B."/>
            <person name="Han X.H."/>
            <person name="Huang E.J."/>
            <person name="Li L.F."/>
            <person name="Wei W."/>
            <person name="Gao Y.C."/>
            <person name="Liu J.Z."/>
            <person name="Shao H.Z."/>
            <person name="Wang X."/>
            <person name="Wang C.C."/>
            <person name="Yang T.C."/>
            <person name="Huo Q.B."/>
            <person name="Li W."/>
            <person name="Chen H.Y."/>
            <person name="Chen S.E."/>
            <person name="Zhou L.G."/>
            <person name="Ni X.B."/>
            <person name="Tian J.H."/>
            <person name="Sheng Y."/>
            <person name="Liu T."/>
            <person name="Pan Y.S."/>
            <person name="Xia L.Y."/>
            <person name="Li J."/>
            <person name="Zhao F."/>
            <person name="Cao W.C."/>
        </authorList>
    </citation>
    <scope>NUCLEOTIDE SEQUENCE</scope>
    <source>
        <strain evidence="1">Rmic-2018</strain>
    </source>
</reference>
<gene>
    <name evidence="1" type="ORF">HPB51_026713</name>
</gene>
<reference evidence="1" key="2">
    <citation type="submission" date="2021-09" db="EMBL/GenBank/DDBJ databases">
        <authorList>
            <person name="Jia N."/>
            <person name="Wang J."/>
            <person name="Shi W."/>
            <person name="Du L."/>
            <person name="Sun Y."/>
            <person name="Zhan W."/>
            <person name="Jiang J."/>
            <person name="Wang Q."/>
            <person name="Zhang B."/>
            <person name="Ji P."/>
            <person name="Sakyi L.B."/>
            <person name="Cui X."/>
            <person name="Yuan T."/>
            <person name="Jiang B."/>
            <person name="Yang W."/>
            <person name="Lam T.T.-Y."/>
            <person name="Chang Q."/>
            <person name="Ding S."/>
            <person name="Wang X."/>
            <person name="Zhu J."/>
            <person name="Ruan X."/>
            <person name="Zhao L."/>
            <person name="Wei J."/>
            <person name="Que T."/>
            <person name="Du C."/>
            <person name="Cheng J."/>
            <person name="Dai P."/>
            <person name="Han X."/>
            <person name="Huang E."/>
            <person name="Gao Y."/>
            <person name="Liu J."/>
            <person name="Shao H."/>
            <person name="Ye R."/>
            <person name="Li L."/>
            <person name="Wei W."/>
            <person name="Wang X."/>
            <person name="Wang C."/>
            <person name="Huo Q."/>
            <person name="Li W."/>
            <person name="Guo W."/>
            <person name="Chen H."/>
            <person name="Chen S."/>
            <person name="Zhou L."/>
            <person name="Zhou L."/>
            <person name="Ni X."/>
            <person name="Tian J."/>
            <person name="Zhou Y."/>
            <person name="Sheng Y."/>
            <person name="Liu T."/>
            <person name="Pan Y."/>
            <person name="Xia L."/>
            <person name="Li J."/>
            <person name="Zhao F."/>
            <person name="Cao W."/>
        </authorList>
    </citation>
    <scope>NUCLEOTIDE SEQUENCE</scope>
    <source>
        <strain evidence="1">Rmic-2018</strain>
        <tissue evidence="1">Larvae</tissue>
    </source>
</reference>
<protein>
    <recommendedName>
        <fullName evidence="3">Tick transposon</fullName>
    </recommendedName>
</protein>
<dbReference type="Proteomes" id="UP000821866">
    <property type="component" value="Unassembled WGS sequence"/>
</dbReference>
<sequence length="196" mass="21848">MKREKSQVNDPSAFLEEWRVVLETPPGDGLLTMSRSGSGTIDPRFLITAQDIKSAMPLRNTASGPDGFSAKRLHSCPMILLRVLCNLLLMQKRLPQLLCNARTVFIPKVPGASTAALHRPITVSHVLTRLLHKVFVRRLMASVKLNFRQRAFLPVDNCAENLLLLQTVIDEARHKLRPLAMASVDVAKAFDRVAHP</sequence>
<comment type="caution">
    <text evidence="1">The sequence shown here is derived from an EMBL/GenBank/DDBJ whole genome shotgun (WGS) entry which is preliminary data.</text>
</comment>